<evidence type="ECO:0000313" key="2">
    <source>
        <dbReference type="EMBL" id="CAJ1407803.1"/>
    </source>
</evidence>
<accession>A0AA36JMQ7</accession>
<protein>
    <submittedName>
        <fullName evidence="2">Uncharacterized protein</fullName>
    </submittedName>
</protein>
<dbReference type="Proteomes" id="UP001178507">
    <property type="component" value="Unassembled WGS sequence"/>
</dbReference>
<dbReference type="EMBL" id="CAUJNA010003691">
    <property type="protein sequence ID" value="CAJ1407803.1"/>
    <property type="molecule type" value="Genomic_DNA"/>
</dbReference>
<organism evidence="2 3">
    <name type="scientific">Effrenium voratum</name>
    <dbReference type="NCBI Taxonomy" id="2562239"/>
    <lineage>
        <taxon>Eukaryota</taxon>
        <taxon>Sar</taxon>
        <taxon>Alveolata</taxon>
        <taxon>Dinophyceae</taxon>
        <taxon>Suessiales</taxon>
        <taxon>Symbiodiniaceae</taxon>
        <taxon>Effrenium</taxon>
    </lineage>
</organism>
<evidence type="ECO:0000313" key="3">
    <source>
        <dbReference type="Proteomes" id="UP001178507"/>
    </source>
</evidence>
<name>A0AA36JMQ7_9DINO</name>
<comment type="caution">
    <text evidence="2">The sequence shown here is derived from an EMBL/GenBank/DDBJ whole genome shotgun (WGS) entry which is preliminary data.</text>
</comment>
<evidence type="ECO:0000256" key="1">
    <source>
        <dbReference type="SAM" id="MobiDB-lite"/>
    </source>
</evidence>
<gene>
    <name evidence="2" type="ORF">EVOR1521_LOCUS29412</name>
</gene>
<reference evidence="2" key="1">
    <citation type="submission" date="2023-08" db="EMBL/GenBank/DDBJ databases">
        <authorList>
            <person name="Chen Y."/>
            <person name="Shah S."/>
            <person name="Dougan E. K."/>
            <person name="Thang M."/>
            <person name="Chan C."/>
        </authorList>
    </citation>
    <scope>NUCLEOTIDE SEQUENCE</scope>
</reference>
<proteinExistence type="predicted"/>
<keyword evidence="3" id="KW-1185">Reference proteome</keyword>
<sequence>MYKLPSVNSPFARPYMTNHLCHQDRLRKEFHGSVPPELVPHLDAPLCEASRRKFGLPPSGSAPNLLPQERYPKGSFNRMNNDSSNFARSFGLGSWEGSGGINSFHRRYFGPVTRVEDIGYDFRDPLLSQKLGRMRSSSMPRS</sequence>
<feature type="region of interest" description="Disordered" evidence="1">
    <location>
        <begin position="55"/>
        <end position="78"/>
    </location>
</feature>
<dbReference type="AlphaFoldDB" id="A0AA36JMQ7"/>